<dbReference type="InterPro" id="IPR057666">
    <property type="entry name" value="DrpA_SLOG"/>
</dbReference>
<gene>
    <name evidence="6" type="ORF">SAMN04489760_105116</name>
</gene>
<dbReference type="SMART" id="SM00278">
    <property type="entry name" value="HhH1"/>
    <property type="match status" value="2"/>
</dbReference>
<proteinExistence type="inferred from homology"/>
<dbReference type="NCBIfam" id="TIGR00732">
    <property type="entry name" value="dprA"/>
    <property type="match status" value="1"/>
</dbReference>
<dbReference type="GO" id="GO:0016787">
    <property type="term" value="F:hydrolase activity"/>
    <property type="evidence" value="ECO:0007669"/>
    <property type="project" value="UniProtKB-ARBA"/>
</dbReference>
<protein>
    <submittedName>
        <fullName evidence="6">DNA protecting protein DprA</fullName>
    </submittedName>
</protein>
<feature type="region of interest" description="Disordered" evidence="4">
    <location>
        <begin position="294"/>
        <end position="326"/>
    </location>
</feature>
<dbReference type="GO" id="GO:0009294">
    <property type="term" value="P:DNA-mediated transformation"/>
    <property type="evidence" value="ECO:0007669"/>
    <property type="project" value="InterPro"/>
</dbReference>
<dbReference type="InterPro" id="IPR010994">
    <property type="entry name" value="RuvA_2-like"/>
</dbReference>
<evidence type="ECO:0000256" key="1">
    <source>
        <dbReference type="ARBA" id="ARBA00006525"/>
    </source>
</evidence>
<dbReference type="Gene3D" id="3.40.50.450">
    <property type="match status" value="1"/>
</dbReference>
<dbReference type="Gene3D" id="1.10.10.10">
    <property type="entry name" value="Winged helix-like DNA-binding domain superfamily/Winged helix DNA-binding domain"/>
    <property type="match status" value="1"/>
</dbReference>
<organism evidence="6 7">
    <name type="scientific">Syntrophus gentianae</name>
    <dbReference type="NCBI Taxonomy" id="43775"/>
    <lineage>
        <taxon>Bacteria</taxon>
        <taxon>Pseudomonadati</taxon>
        <taxon>Thermodesulfobacteriota</taxon>
        <taxon>Syntrophia</taxon>
        <taxon>Syntrophales</taxon>
        <taxon>Syntrophaceae</taxon>
        <taxon>Syntrophus</taxon>
    </lineage>
</organism>
<dbReference type="RefSeq" id="WP_093882643.1">
    <property type="nucleotide sequence ID" value="NZ_FOBS01000005.1"/>
</dbReference>
<evidence type="ECO:0000256" key="4">
    <source>
        <dbReference type="SAM" id="MobiDB-lite"/>
    </source>
</evidence>
<dbReference type="STRING" id="43775.SAMN04489760_105116"/>
<dbReference type="OrthoDB" id="9785707at2"/>
<dbReference type="Pfam" id="PF02481">
    <property type="entry name" value="DNA_processg_A"/>
    <property type="match status" value="1"/>
</dbReference>
<accession>A0A1H7W1N7</accession>
<sequence length="394" mass="43267">MDNNELLYWLALRSVNGIGNLSFKSLLESFASPYHVFRATYSELVRIPGIGPKTASSIKAFQNWQKLENELKELKKFQIHLVTCHDEQYPVILKNTYDYPPILYVKGSLEENDLNIAMVGSRMASTYGIYTTERLARELALKGMTVVSGMARGIDSAAHRGALAGRGRTIAVLGCGLDVIYPPENKELYTKITDNGAVISEFALGTPPNAPNFPMRNRIISGLSLGVVVVEANDRSGSLITARIAMEQGREVFAVPGSIDSCGSRGSHRLIKEGAKLIENVDDILEEILPQINRNQGNSFPDKQGEGKDRPKMERPDQIAPIPAASSKVSFSENEKMILNILTTKAVDIDSIIAKSGLSVNETMSCLLNLELYDTILQLPGKLYKLKEAPCPIP</sequence>
<dbReference type="SUPFAM" id="SSF102405">
    <property type="entry name" value="MCP/YpsA-like"/>
    <property type="match status" value="1"/>
</dbReference>
<comment type="similarity">
    <text evidence="1">Belongs to the DprA/Smf family.</text>
</comment>
<evidence type="ECO:0000313" key="7">
    <source>
        <dbReference type="Proteomes" id="UP000198744"/>
    </source>
</evidence>
<keyword evidence="7" id="KW-1185">Reference proteome</keyword>
<feature type="compositionally biased region" description="Basic and acidic residues" evidence="4">
    <location>
        <begin position="303"/>
        <end position="317"/>
    </location>
</feature>
<feature type="domain" description="Helix-hairpin-helix DNA-binding motif class 1" evidence="5">
    <location>
        <begin position="10"/>
        <end position="29"/>
    </location>
</feature>
<dbReference type="GO" id="GO:0140097">
    <property type="term" value="F:catalytic activity, acting on DNA"/>
    <property type="evidence" value="ECO:0007669"/>
    <property type="project" value="UniProtKB-ARBA"/>
</dbReference>
<name>A0A1H7W1N7_9BACT</name>
<evidence type="ECO:0000256" key="2">
    <source>
        <dbReference type="ARBA" id="ARBA00022763"/>
    </source>
</evidence>
<evidence type="ECO:0000259" key="5">
    <source>
        <dbReference type="SMART" id="SM00278"/>
    </source>
</evidence>
<dbReference type="SUPFAM" id="SSF47781">
    <property type="entry name" value="RuvA domain 2-like"/>
    <property type="match status" value="1"/>
</dbReference>
<keyword evidence="2" id="KW-0227">DNA damage</keyword>
<dbReference type="InterPro" id="IPR000445">
    <property type="entry name" value="HhH_motif"/>
</dbReference>
<dbReference type="GO" id="GO:0003677">
    <property type="term" value="F:DNA binding"/>
    <property type="evidence" value="ECO:0007669"/>
    <property type="project" value="InterPro"/>
</dbReference>
<dbReference type="InterPro" id="IPR003488">
    <property type="entry name" value="DprA"/>
</dbReference>
<dbReference type="Proteomes" id="UP000198744">
    <property type="component" value="Unassembled WGS sequence"/>
</dbReference>
<keyword evidence="3" id="KW-0234">DNA repair</keyword>
<reference evidence="6 7" key="1">
    <citation type="submission" date="2016-10" db="EMBL/GenBank/DDBJ databases">
        <authorList>
            <person name="de Groot N.N."/>
        </authorList>
    </citation>
    <scope>NUCLEOTIDE SEQUENCE [LARGE SCALE GENOMIC DNA]</scope>
    <source>
        <strain evidence="6 7">DSM 8423</strain>
    </source>
</reference>
<dbReference type="AlphaFoldDB" id="A0A1H7W1N7"/>
<dbReference type="EMBL" id="FOBS01000005">
    <property type="protein sequence ID" value="SEM15401.1"/>
    <property type="molecule type" value="Genomic_DNA"/>
</dbReference>
<dbReference type="PANTHER" id="PTHR43022">
    <property type="entry name" value="PROTEIN SMF"/>
    <property type="match status" value="1"/>
</dbReference>
<dbReference type="PANTHER" id="PTHR43022:SF1">
    <property type="entry name" value="PROTEIN SMF"/>
    <property type="match status" value="1"/>
</dbReference>
<evidence type="ECO:0000256" key="3">
    <source>
        <dbReference type="ARBA" id="ARBA00023204"/>
    </source>
</evidence>
<dbReference type="InterPro" id="IPR036388">
    <property type="entry name" value="WH-like_DNA-bd_sf"/>
</dbReference>
<dbReference type="InterPro" id="IPR041614">
    <property type="entry name" value="DprA_WH"/>
</dbReference>
<dbReference type="InterPro" id="IPR003583">
    <property type="entry name" value="Hlx-hairpin-Hlx_DNA-bd_motif"/>
</dbReference>
<dbReference type="Pfam" id="PF17782">
    <property type="entry name" value="WHD_DprA"/>
    <property type="match status" value="1"/>
</dbReference>
<evidence type="ECO:0000313" key="6">
    <source>
        <dbReference type="EMBL" id="SEM15401.1"/>
    </source>
</evidence>
<dbReference type="Pfam" id="PF00633">
    <property type="entry name" value="HHH"/>
    <property type="match status" value="1"/>
</dbReference>
<dbReference type="GO" id="GO:0006281">
    <property type="term" value="P:DNA repair"/>
    <property type="evidence" value="ECO:0007669"/>
    <property type="project" value="UniProtKB-KW"/>
</dbReference>
<feature type="domain" description="Helix-hairpin-helix DNA-binding motif class 1" evidence="5">
    <location>
        <begin position="42"/>
        <end position="61"/>
    </location>
</feature>